<dbReference type="Pfam" id="PF20765">
    <property type="entry name" value="Phage_tail_terminator_8"/>
    <property type="match status" value="1"/>
</dbReference>
<evidence type="ECO:0008006" key="3">
    <source>
        <dbReference type="Google" id="ProtNLM"/>
    </source>
</evidence>
<reference evidence="1 2" key="1">
    <citation type="submission" date="2021-04" db="EMBL/GenBank/DDBJ databases">
        <authorList>
            <person name="Rakotoarivonina H."/>
        </authorList>
    </citation>
    <scope>NUCLEOTIDE SEQUENCE [LARGE SCALE GENOMIC DNA]</scope>
    <source>
        <strain evidence="1 2">XE</strain>
    </source>
</reference>
<sequence length="145" mass="16607">MSEPQNVSINDVRQAVHAALAECFPDVPVLDGEPPEETSPPYFVVQLLESGHVQELGRRYQRQYPFSIQYVDPDAGNEDRYDMADHLSDVLQWIEAAGRPVRGTGMKFRIENQILHFSVEYRIRVWKPVQPDPAMQTLDLKEGVK</sequence>
<proteinExistence type="predicted"/>
<dbReference type="EMBL" id="CAJRAY010000085">
    <property type="protein sequence ID" value="CAG5091878.1"/>
    <property type="molecule type" value="Genomic_DNA"/>
</dbReference>
<dbReference type="InterPro" id="IPR049254">
    <property type="entry name" value="Phage_tail_terminator"/>
</dbReference>
<keyword evidence="2" id="KW-1185">Reference proteome</keyword>
<dbReference type="Proteomes" id="UP000681526">
    <property type="component" value="Unassembled WGS sequence"/>
</dbReference>
<evidence type="ECO:0000313" key="1">
    <source>
        <dbReference type="EMBL" id="CAG5091878.1"/>
    </source>
</evidence>
<gene>
    <name evidence="1" type="primary">txxe 3182</name>
    <name evidence="1" type="ORF">TXXE_16855</name>
</gene>
<comment type="caution">
    <text evidence="1">The sequence shown here is derived from an EMBL/GenBank/DDBJ whole genome shotgun (WGS) entry which is preliminary data.</text>
</comment>
<dbReference type="RefSeq" id="WP_213486010.1">
    <property type="nucleotide sequence ID" value="NZ_CAJRAY010000085.1"/>
</dbReference>
<evidence type="ECO:0000313" key="2">
    <source>
        <dbReference type="Proteomes" id="UP000681526"/>
    </source>
</evidence>
<organism evidence="1 2">
    <name type="scientific">Thermobacillus xylanilyticus</name>
    <dbReference type="NCBI Taxonomy" id="76633"/>
    <lineage>
        <taxon>Bacteria</taxon>
        <taxon>Bacillati</taxon>
        <taxon>Bacillota</taxon>
        <taxon>Bacilli</taxon>
        <taxon>Bacillales</taxon>
        <taxon>Paenibacillaceae</taxon>
        <taxon>Thermobacillus</taxon>
    </lineage>
</organism>
<name>A0ABM8V7X8_THEXY</name>
<accession>A0ABM8V7X8</accession>
<protein>
    <recommendedName>
        <fullName evidence="3">Phage portal protein</fullName>
    </recommendedName>
</protein>